<dbReference type="Proteomes" id="UP000018851">
    <property type="component" value="Chromosome"/>
</dbReference>
<feature type="domain" description="HTH tetR-type" evidence="5">
    <location>
        <begin position="30"/>
        <end position="90"/>
    </location>
</feature>
<dbReference type="PATRIC" id="fig|1123269.5.peg.1868"/>
<proteinExistence type="predicted"/>
<evidence type="ECO:0000259" key="5">
    <source>
        <dbReference type="PROSITE" id="PS50977"/>
    </source>
</evidence>
<evidence type="ECO:0000256" key="1">
    <source>
        <dbReference type="ARBA" id="ARBA00023015"/>
    </source>
</evidence>
<accession>W0A977</accession>
<dbReference type="HOGENOM" id="CLU_069356_12_2_5"/>
<evidence type="ECO:0000256" key="4">
    <source>
        <dbReference type="PROSITE-ProRule" id="PRU00335"/>
    </source>
</evidence>
<keyword evidence="3" id="KW-0804">Transcription</keyword>
<dbReference type="PANTHER" id="PTHR30055:SF234">
    <property type="entry name" value="HTH-TYPE TRANSCRIPTIONAL REGULATOR BETI"/>
    <property type="match status" value="1"/>
</dbReference>
<evidence type="ECO:0000256" key="3">
    <source>
        <dbReference type="ARBA" id="ARBA00023163"/>
    </source>
</evidence>
<dbReference type="Gene3D" id="1.10.357.10">
    <property type="entry name" value="Tetracycline Repressor, domain 2"/>
    <property type="match status" value="1"/>
</dbReference>
<dbReference type="GO" id="GO:0003700">
    <property type="term" value="F:DNA-binding transcription factor activity"/>
    <property type="evidence" value="ECO:0007669"/>
    <property type="project" value="TreeGrafter"/>
</dbReference>
<dbReference type="SUPFAM" id="SSF46689">
    <property type="entry name" value="Homeodomain-like"/>
    <property type="match status" value="1"/>
</dbReference>
<evidence type="ECO:0000256" key="2">
    <source>
        <dbReference type="ARBA" id="ARBA00023125"/>
    </source>
</evidence>
<dbReference type="eggNOG" id="COG1309">
    <property type="taxonomic scope" value="Bacteria"/>
</dbReference>
<evidence type="ECO:0000313" key="6">
    <source>
        <dbReference type="EMBL" id="AHE53636.1"/>
    </source>
</evidence>
<dbReference type="InterPro" id="IPR009057">
    <property type="entry name" value="Homeodomain-like_sf"/>
</dbReference>
<sequence>MAPRMVQQVRRASTGKGAYALSEKRETTRAQNREKIEAAAWTIFSTIGLDAASVRDIVAESQVSPGSFYNYYGSKEAVFDEIVDRLIRRIREETAAARAGAGDFEVMLFEAYLAFMNLILPMKGGAAFFELNQHHIRSRLFGATQIEAMLLDIETDVGERIEIDRLSPIKRHILISVLFASGTEAIFAAFRSGVYDAGDLAGFLTRLFTHGIVSAVHPDLAKLHE</sequence>
<dbReference type="Pfam" id="PF00440">
    <property type="entry name" value="TetR_N"/>
    <property type="match status" value="1"/>
</dbReference>
<dbReference type="InterPro" id="IPR050109">
    <property type="entry name" value="HTH-type_TetR-like_transc_reg"/>
</dbReference>
<feature type="DNA-binding region" description="H-T-H motif" evidence="4">
    <location>
        <begin position="53"/>
        <end position="72"/>
    </location>
</feature>
<keyword evidence="1" id="KW-0805">Transcription regulation</keyword>
<dbReference type="AlphaFoldDB" id="W0A977"/>
<name>W0A977_9SPHN</name>
<dbReference type="PANTHER" id="PTHR30055">
    <property type="entry name" value="HTH-TYPE TRANSCRIPTIONAL REGULATOR RUTR"/>
    <property type="match status" value="1"/>
</dbReference>
<organism evidence="6 7">
    <name type="scientific">Sphingomonas sanxanigenens DSM 19645 = NX02</name>
    <dbReference type="NCBI Taxonomy" id="1123269"/>
    <lineage>
        <taxon>Bacteria</taxon>
        <taxon>Pseudomonadati</taxon>
        <taxon>Pseudomonadota</taxon>
        <taxon>Alphaproteobacteria</taxon>
        <taxon>Sphingomonadales</taxon>
        <taxon>Sphingomonadaceae</taxon>
        <taxon>Sphingomonas</taxon>
    </lineage>
</organism>
<keyword evidence="2 4" id="KW-0238">DNA-binding</keyword>
<protein>
    <recommendedName>
        <fullName evidence="5">HTH tetR-type domain-containing protein</fullName>
    </recommendedName>
</protein>
<keyword evidence="7" id="KW-1185">Reference proteome</keyword>
<gene>
    <name evidence="6" type="ORF">NX02_09575</name>
</gene>
<dbReference type="STRING" id="1123269.NX02_09575"/>
<reference evidence="6 7" key="1">
    <citation type="submission" date="2013-07" db="EMBL/GenBank/DDBJ databases">
        <title>Completed genome of Sphingomonas sanxanigenens NX02.</title>
        <authorList>
            <person name="Ma T."/>
            <person name="Huang H."/>
            <person name="Wu M."/>
            <person name="Li X."/>
            <person name="Li G."/>
        </authorList>
    </citation>
    <scope>NUCLEOTIDE SEQUENCE [LARGE SCALE GENOMIC DNA]</scope>
    <source>
        <strain evidence="6 7">NX02</strain>
    </source>
</reference>
<dbReference type="EMBL" id="CP006644">
    <property type="protein sequence ID" value="AHE53636.1"/>
    <property type="molecule type" value="Genomic_DNA"/>
</dbReference>
<evidence type="ECO:0000313" key="7">
    <source>
        <dbReference type="Proteomes" id="UP000018851"/>
    </source>
</evidence>
<dbReference type="KEGG" id="ssan:NX02_09575"/>
<dbReference type="InterPro" id="IPR001647">
    <property type="entry name" value="HTH_TetR"/>
</dbReference>
<dbReference type="GO" id="GO:0000976">
    <property type="term" value="F:transcription cis-regulatory region binding"/>
    <property type="evidence" value="ECO:0007669"/>
    <property type="project" value="TreeGrafter"/>
</dbReference>
<dbReference type="PROSITE" id="PS50977">
    <property type="entry name" value="HTH_TETR_2"/>
    <property type="match status" value="1"/>
</dbReference>